<organism evidence="6">
    <name type="scientific">Medioppia subpectinata</name>
    <dbReference type="NCBI Taxonomy" id="1979941"/>
    <lineage>
        <taxon>Eukaryota</taxon>
        <taxon>Metazoa</taxon>
        <taxon>Ecdysozoa</taxon>
        <taxon>Arthropoda</taxon>
        <taxon>Chelicerata</taxon>
        <taxon>Arachnida</taxon>
        <taxon>Acari</taxon>
        <taxon>Acariformes</taxon>
        <taxon>Sarcoptiformes</taxon>
        <taxon>Oribatida</taxon>
        <taxon>Brachypylina</taxon>
        <taxon>Oppioidea</taxon>
        <taxon>Oppiidae</taxon>
        <taxon>Medioppia</taxon>
    </lineage>
</organism>
<feature type="signal peptide" evidence="4">
    <location>
        <begin position="1"/>
        <end position="20"/>
    </location>
</feature>
<dbReference type="OrthoDB" id="6489064at2759"/>
<feature type="chain" id="PRO_5035680801" description="MD-2-related lipid-recognition domain-containing protein" evidence="4">
    <location>
        <begin position="21"/>
        <end position="150"/>
    </location>
</feature>
<gene>
    <name evidence="6" type="ORF">OSB1V03_LOCUS5654</name>
</gene>
<dbReference type="InterPro" id="IPR003172">
    <property type="entry name" value="ML_dom"/>
</dbReference>
<dbReference type="SMART" id="SM00737">
    <property type="entry name" value="ML"/>
    <property type="match status" value="1"/>
</dbReference>
<feature type="domain" description="MD-2-related lipid-recognition" evidence="5">
    <location>
        <begin position="23"/>
        <end position="146"/>
    </location>
</feature>
<evidence type="ECO:0000259" key="5">
    <source>
        <dbReference type="SMART" id="SM00737"/>
    </source>
</evidence>
<proteinExistence type="inferred from homology"/>
<dbReference type="EMBL" id="OC857468">
    <property type="protein sequence ID" value="CAD7625219.1"/>
    <property type="molecule type" value="Genomic_DNA"/>
</dbReference>
<comment type="similarity">
    <text evidence="2">Belongs to the NPC2 family.</text>
</comment>
<protein>
    <recommendedName>
        <fullName evidence="5">MD-2-related lipid-recognition domain-containing protein</fullName>
    </recommendedName>
</protein>
<evidence type="ECO:0000313" key="7">
    <source>
        <dbReference type="Proteomes" id="UP000759131"/>
    </source>
</evidence>
<evidence type="ECO:0000256" key="3">
    <source>
        <dbReference type="ARBA" id="ARBA00022525"/>
    </source>
</evidence>
<name>A0A7R9PY92_9ACAR</name>
<evidence type="ECO:0000256" key="2">
    <source>
        <dbReference type="ARBA" id="ARBA00006370"/>
    </source>
</evidence>
<dbReference type="Pfam" id="PF02221">
    <property type="entry name" value="E1_DerP2_DerF2"/>
    <property type="match status" value="1"/>
</dbReference>
<keyword evidence="7" id="KW-1185">Reference proteome</keyword>
<dbReference type="Gene3D" id="2.60.40.770">
    <property type="match status" value="1"/>
</dbReference>
<dbReference type="Proteomes" id="UP000759131">
    <property type="component" value="Unassembled WGS sequence"/>
</dbReference>
<comment type="subcellular location">
    <subcellularLocation>
        <location evidence="1">Secreted</location>
    </subcellularLocation>
</comment>
<dbReference type="EMBL" id="CAJPIZ010002893">
    <property type="protein sequence ID" value="CAG2105649.1"/>
    <property type="molecule type" value="Genomic_DNA"/>
</dbReference>
<keyword evidence="4" id="KW-0732">Signal</keyword>
<dbReference type="SUPFAM" id="SSF81296">
    <property type="entry name" value="E set domains"/>
    <property type="match status" value="1"/>
</dbReference>
<sequence>MKFIIVLTLSLAQLYGLIDCVEYTDCGSVDGRVTAIAVAGCGPGDEYCQLKGGKKASIDVKFISNVDTDKLTLVLIGYLGGSEVWSLKKDACGGEYNVKCPLKKGSHNEMKIAMDVPDIPLDIKVEIAVDLLDTSGQHMFCQRFPAEIHP</sequence>
<keyword evidence="3" id="KW-0964">Secreted</keyword>
<reference evidence="6" key="1">
    <citation type="submission" date="2020-11" db="EMBL/GenBank/DDBJ databases">
        <authorList>
            <person name="Tran Van P."/>
        </authorList>
    </citation>
    <scope>NUCLEOTIDE SEQUENCE</scope>
</reference>
<evidence type="ECO:0000256" key="4">
    <source>
        <dbReference type="SAM" id="SignalP"/>
    </source>
</evidence>
<dbReference type="FunFam" id="2.60.40.770:FF:000001">
    <property type="entry name" value="NPC intracellular cholesterol transporter 2"/>
    <property type="match status" value="1"/>
</dbReference>
<dbReference type="GO" id="GO:0005576">
    <property type="term" value="C:extracellular region"/>
    <property type="evidence" value="ECO:0007669"/>
    <property type="project" value="UniProtKB-SubCell"/>
</dbReference>
<evidence type="ECO:0000256" key="1">
    <source>
        <dbReference type="ARBA" id="ARBA00004613"/>
    </source>
</evidence>
<dbReference type="InterPro" id="IPR014756">
    <property type="entry name" value="Ig_E-set"/>
</dbReference>
<accession>A0A7R9PY92</accession>
<evidence type="ECO:0000313" key="6">
    <source>
        <dbReference type="EMBL" id="CAD7625219.1"/>
    </source>
</evidence>
<dbReference type="AlphaFoldDB" id="A0A7R9PY92"/>